<dbReference type="AlphaFoldDB" id="A0A8H7D5Z1"/>
<protein>
    <submittedName>
        <fullName evidence="1">Uncharacterized protein</fullName>
    </submittedName>
</protein>
<gene>
    <name evidence="1" type="ORF">MSAN_01009900</name>
</gene>
<dbReference type="EMBL" id="JACAZH010000007">
    <property type="protein sequence ID" value="KAF7363534.1"/>
    <property type="molecule type" value="Genomic_DNA"/>
</dbReference>
<evidence type="ECO:0000313" key="2">
    <source>
        <dbReference type="Proteomes" id="UP000623467"/>
    </source>
</evidence>
<accession>A0A8H7D5Z1</accession>
<comment type="caution">
    <text evidence="1">The sequence shown here is derived from an EMBL/GenBank/DDBJ whole genome shotgun (WGS) entry which is preliminary data.</text>
</comment>
<name>A0A8H7D5Z1_9AGAR</name>
<keyword evidence="2" id="KW-1185">Reference proteome</keyword>
<organism evidence="1 2">
    <name type="scientific">Mycena sanguinolenta</name>
    <dbReference type="NCBI Taxonomy" id="230812"/>
    <lineage>
        <taxon>Eukaryota</taxon>
        <taxon>Fungi</taxon>
        <taxon>Dikarya</taxon>
        <taxon>Basidiomycota</taxon>
        <taxon>Agaricomycotina</taxon>
        <taxon>Agaricomycetes</taxon>
        <taxon>Agaricomycetidae</taxon>
        <taxon>Agaricales</taxon>
        <taxon>Marasmiineae</taxon>
        <taxon>Mycenaceae</taxon>
        <taxon>Mycena</taxon>
    </lineage>
</organism>
<reference evidence="1" key="1">
    <citation type="submission" date="2020-05" db="EMBL/GenBank/DDBJ databases">
        <title>Mycena genomes resolve the evolution of fungal bioluminescence.</title>
        <authorList>
            <person name="Tsai I.J."/>
        </authorList>
    </citation>
    <scope>NUCLEOTIDE SEQUENCE</scope>
    <source>
        <strain evidence="1">160909Yilan</strain>
    </source>
</reference>
<evidence type="ECO:0000313" key="1">
    <source>
        <dbReference type="EMBL" id="KAF7363534.1"/>
    </source>
</evidence>
<sequence length="162" mass="17988">MVRQGTALKEFILGFCSSRRLSRNLSTSARSLHFLHLISSARDSWTRIERHRAVHVVRFALPPARLNVTAHRPDWIALCNTAAAVGDAPDTVHTTRERKDIRSRLCTRIRLTWSTELASWLQLSARVRSARERHAVASTGTGVQELLRALALLTDGASAGDG</sequence>
<proteinExistence type="predicted"/>
<dbReference type="Proteomes" id="UP000623467">
    <property type="component" value="Unassembled WGS sequence"/>
</dbReference>